<evidence type="ECO:0000256" key="1">
    <source>
        <dbReference type="ARBA" id="ARBA00005567"/>
    </source>
</evidence>
<dbReference type="EMBL" id="HBHM01001077">
    <property type="protein sequence ID" value="CAD9721534.1"/>
    <property type="molecule type" value="Transcribed_RNA"/>
</dbReference>
<evidence type="ECO:0000256" key="2">
    <source>
        <dbReference type="ARBA" id="ARBA00022441"/>
    </source>
</evidence>
<comment type="similarity">
    <text evidence="1">Belongs to the ACBP family.</text>
</comment>
<evidence type="ECO:0000256" key="5">
    <source>
        <dbReference type="SAM" id="Coils"/>
    </source>
</evidence>
<protein>
    <recommendedName>
        <fullName evidence="7">ACB domain-containing protein</fullName>
    </recommendedName>
</protein>
<keyword evidence="5" id="KW-0175">Coiled coil</keyword>
<feature type="coiled-coil region" evidence="5">
    <location>
        <begin position="520"/>
        <end position="561"/>
    </location>
</feature>
<dbReference type="GO" id="GO:0000062">
    <property type="term" value="F:fatty-acyl-CoA binding"/>
    <property type="evidence" value="ECO:0007669"/>
    <property type="project" value="InterPro"/>
</dbReference>
<dbReference type="Pfam" id="PF01344">
    <property type="entry name" value="Kelch_1"/>
    <property type="match status" value="1"/>
</dbReference>
<keyword evidence="4" id="KW-0446">Lipid-binding</keyword>
<proteinExistence type="inferred from homology"/>
<dbReference type="InterPro" id="IPR000582">
    <property type="entry name" value="Acyl-CoA-binding_protein"/>
</dbReference>
<evidence type="ECO:0000256" key="3">
    <source>
        <dbReference type="ARBA" id="ARBA00022737"/>
    </source>
</evidence>
<feature type="domain" description="ACB" evidence="7">
    <location>
        <begin position="25"/>
        <end position="113"/>
    </location>
</feature>
<dbReference type="InterPro" id="IPR035984">
    <property type="entry name" value="Acyl-CoA-binding_sf"/>
</dbReference>
<evidence type="ECO:0000256" key="6">
    <source>
        <dbReference type="SAM" id="MobiDB-lite"/>
    </source>
</evidence>
<dbReference type="Gene3D" id="1.20.80.10">
    <property type="match status" value="1"/>
</dbReference>
<dbReference type="InterPro" id="IPR014352">
    <property type="entry name" value="FERM/acyl-CoA-bd_prot_sf"/>
</dbReference>
<keyword evidence="2" id="KW-0880">Kelch repeat</keyword>
<dbReference type="Pfam" id="PF00887">
    <property type="entry name" value="ACBP"/>
    <property type="match status" value="1"/>
</dbReference>
<dbReference type="PANTHER" id="PTHR46093">
    <property type="entry name" value="ACYL-COA-BINDING DOMAIN-CONTAINING PROTEIN 5"/>
    <property type="match status" value="1"/>
</dbReference>
<keyword evidence="3" id="KW-0677">Repeat</keyword>
<dbReference type="Pfam" id="PF24681">
    <property type="entry name" value="Kelch_KLHDC2_KLHL20_DRC7"/>
    <property type="match status" value="1"/>
</dbReference>
<gene>
    <name evidence="8" type="ORF">CROS1312_LOCUS802</name>
</gene>
<dbReference type="SUPFAM" id="SSF47027">
    <property type="entry name" value="Acyl-CoA binding protein"/>
    <property type="match status" value="1"/>
</dbReference>
<name>A0A7S2T821_9CHLO</name>
<dbReference type="Gene3D" id="2.120.10.80">
    <property type="entry name" value="Kelch-type beta propeller"/>
    <property type="match status" value="2"/>
</dbReference>
<dbReference type="PANTHER" id="PTHR46093:SF3">
    <property type="entry name" value="ACYL-COA-BINDING DOMAIN-CONTAINING PROTEIN 4"/>
    <property type="match status" value="1"/>
</dbReference>
<reference evidence="8" key="1">
    <citation type="submission" date="2021-01" db="EMBL/GenBank/DDBJ databases">
        <authorList>
            <person name="Corre E."/>
            <person name="Pelletier E."/>
            <person name="Niang G."/>
            <person name="Scheremetjew M."/>
            <person name="Finn R."/>
            <person name="Kale V."/>
            <person name="Holt S."/>
            <person name="Cochrane G."/>
            <person name="Meng A."/>
            <person name="Brown T."/>
            <person name="Cohen L."/>
        </authorList>
    </citation>
    <scope>NUCLEOTIDE SEQUENCE</scope>
    <source>
        <strain evidence="8">RCC2335</strain>
    </source>
</reference>
<dbReference type="InterPro" id="IPR015915">
    <property type="entry name" value="Kelch-typ_b-propeller"/>
</dbReference>
<evidence type="ECO:0000256" key="4">
    <source>
        <dbReference type="ARBA" id="ARBA00023121"/>
    </source>
</evidence>
<evidence type="ECO:0000313" key="8">
    <source>
        <dbReference type="EMBL" id="CAD9721534.1"/>
    </source>
</evidence>
<dbReference type="SUPFAM" id="SSF117281">
    <property type="entry name" value="Kelch motif"/>
    <property type="match status" value="1"/>
</dbReference>
<feature type="compositionally biased region" description="Low complexity" evidence="6">
    <location>
        <begin position="114"/>
        <end position="128"/>
    </location>
</feature>
<dbReference type="PROSITE" id="PS51228">
    <property type="entry name" value="ACB_2"/>
    <property type="match status" value="1"/>
</dbReference>
<feature type="region of interest" description="Disordered" evidence="6">
    <location>
        <begin position="112"/>
        <end position="143"/>
    </location>
</feature>
<organism evidence="8">
    <name type="scientific">Chloropicon roscoffensis</name>
    <dbReference type="NCBI Taxonomy" id="1461544"/>
    <lineage>
        <taxon>Eukaryota</taxon>
        <taxon>Viridiplantae</taxon>
        <taxon>Chlorophyta</taxon>
        <taxon>Chloropicophyceae</taxon>
        <taxon>Chloropicales</taxon>
        <taxon>Chloropicaceae</taxon>
        <taxon>Chloropicon</taxon>
    </lineage>
</organism>
<dbReference type="AlphaFoldDB" id="A0A7S2T821"/>
<evidence type="ECO:0000259" key="7">
    <source>
        <dbReference type="PROSITE" id="PS51228"/>
    </source>
</evidence>
<dbReference type="InterPro" id="IPR006652">
    <property type="entry name" value="Kelch_1"/>
</dbReference>
<accession>A0A7S2T821</accession>
<sequence>MSTSHAIATLRLRRSADMSTMAVPYPERFHLAKAYVRSLHKQGKELADETQLVLYALDRQACDGPCRDPKPSAWNARERALWQAWDHLGQMSREEAMRLYVKQLEIDEPDWWRSSAASGPDQQAAGSSASGGGAPAMADEGPDASSCDCKFELLRPKDSADGAVPKPRYEHGSLCIGSKAYVVGGRLGGRYLNDCWAFDLSTRAWRERKWRQVDQSNKTVLPALAAASYLHVGGFKCVVVGGHTKPDDRTEDMKVYKVDLSTMEVERCDAFGESIPSARGGHASVLVRSQVYVFGGEETNTKKLRNDLYVYDLHSSTWTLAETKGEPPSPRSAHSMTVLDGKYIVVFGGGSVSRCFNDVHVLDTQSLEWFEPEVVGEEAPEPRAGHASVLMSGNRYVIIGGGNNVRACPDAFVLDLSALSSEGSGRWVPLGDLGADLALSCEGATIVETDAKGTRALAYGGYDGKYLDRLCTLEMGGSGRRPAAKTALPAKTAVPAAATNGQGPPAVPAADVAAAEDPVVASLRAELAQVKERLKRETQAKMRLEVENAELRKALARHEDELPVSTMVGEANGKGAQQEHATEGGGGWLSYIAGSS</sequence>